<comment type="caution">
    <text evidence="1">The sequence shown here is derived from an EMBL/GenBank/DDBJ whole genome shotgun (WGS) entry which is preliminary data.</text>
</comment>
<evidence type="ECO:0000313" key="2">
    <source>
        <dbReference type="Proteomes" id="UP001497680"/>
    </source>
</evidence>
<dbReference type="Proteomes" id="UP001497680">
    <property type="component" value="Unassembled WGS sequence"/>
</dbReference>
<keyword evidence="2" id="KW-1185">Reference proteome</keyword>
<name>A0ACC0D7I3_9PEZI</name>
<sequence length="621" mass="68571">MIFYGNNTSHPVTVGLPPELSERRIRRSHHEDQDNQISMSDTSDMLSTYDSLLMFPLDDSMTGKPLKNGGYGEHPRQKPRRLKIWGWELAACFLSLVSFSAIIAILSIENGKPLDQWTWTIGPTAVVSFITTVARSSMLLVVTEAIGDLKWRHFRSQPRPMTDLQIFDNAGRGPLGATQLLWNNHVNTPIASLAAVIVVVALLVDPFMQLVFTFPTLSQPERGGIAAFNKTEVFEGNGNYWDPTRHPVSTIYSETQSAIIQAISGESVLPDAICSTGNCTWQDTTTLGICGECTNVTSQVKQNCGWIPDENLYKCDYTMPTGRNLSGYAFHNGGAGTLLPTTWNSSAVGFDADALEPGSLATLVYFEAIQLKEKSDDIMGTLQSMTGWGCSLSLCAKTYVNLSMTDGVITTSKAVEKYMQVTNNVQRDTYHGYLSKGLRTNSTSESTSPYQINRNEYSNTADYLQEMFSTSWISGGRELDLDSESSVPNLGFRFAVVEDLGEVIQNIAKGMTEVMRNSRNSTRAPGQAFRTKTYIRVQWGWIALPLSLTVLSICVIIIIVVKAGMNDSPVWKNSSLALLLYDVHGWHPDATLMKGSSDLEKDAKNISITLSDSRDLSFTRK</sequence>
<dbReference type="EMBL" id="MU394301">
    <property type="protein sequence ID" value="KAI6088523.1"/>
    <property type="molecule type" value="Genomic_DNA"/>
</dbReference>
<protein>
    <submittedName>
        <fullName evidence="1">Uncharacterized protein</fullName>
    </submittedName>
</protein>
<accession>A0ACC0D7I3</accession>
<proteinExistence type="predicted"/>
<gene>
    <name evidence="1" type="ORF">F4821DRAFT_233956</name>
</gene>
<reference evidence="1 2" key="1">
    <citation type="journal article" date="2022" name="New Phytol.">
        <title>Ecological generalism drives hyperdiversity of secondary metabolite gene clusters in xylarialean endophytes.</title>
        <authorList>
            <person name="Franco M.E.E."/>
            <person name="Wisecaver J.H."/>
            <person name="Arnold A.E."/>
            <person name="Ju Y.M."/>
            <person name="Slot J.C."/>
            <person name="Ahrendt S."/>
            <person name="Moore L.P."/>
            <person name="Eastman K.E."/>
            <person name="Scott K."/>
            <person name="Konkel Z."/>
            <person name="Mondo S.J."/>
            <person name="Kuo A."/>
            <person name="Hayes R.D."/>
            <person name="Haridas S."/>
            <person name="Andreopoulos B."/>
            <person name="Riley R."/>
            <person name="LaButti K."/>
            <person name="Pangilinan J."/>
            <person name="Lipzen A."/>
            <person name="Amirebrahimi M."/>
            <person name="Yan J."/>
            <person name="Adam C."/>
            <person name="Keymanesh K."/>
            <person name="Ng V."/>
            <person name="Louie K."/>
            <person name="Northen T."/>
            <person name="Drula E."/>
            <person name="Henrissat B."/>
            <person name="Hsieh H.M."/>
            <person name="Youens-Clark K."/>
            <person name="Lutzoni F."/>
            <person name="Miadlikowska J."/>
            <person name="Eastwood D.C."/>
            <person name="Hamelin R.C."/>
            <person name="Grigoriev I.V."/>
            <person name="U'Ren J.M."/>
        </authorList>
    </citation>
    <scope>NUCLEOTIDE SEQUENCE [LARGE SCALE GENOMIC DNA]</scope>
    <source>
        <strain evidence="1 2">ER1909</strain>
    </source>
</reference>
<organism evidence="1 2">
    <name type="scientific">Hypoxylon rubiginosum</name>
    <dbReference type="NCBI Taxonomy" id="110542"/>
    <lineage>
        <taxon>Eukaryota</taxon>
        <taxon>Fungi</taxon>
        <taxon>Dikarya</taxon>
        <taxon>Ascomycota</taxon>
        <taxon>Pezizomycotina</taxon>
        <taxon>Sordariomycetes</taxon>
        <taxon>Xylariomycetidae</taxon>
        <taxon>Xylariales</taxon>
        <taxon>Hypoxylaceae</taxon>
        <taxon>Hypoxylon</taxon>
    </lineage>
</organism>
<evidence type="ECO:0000313" key="1">
    <source>
        <dbReference type="EMBL" id="KAI6088523.1"/>
    </source>
</evidence>